<dbReference type="Gene3D" id="3.40.50.1000">
    <property type="entry name" value="HAD superfamily/HAD-like"/>
    <property type="match status" value="1"/>
</dbReference>
<evidence type="ECO:0000259" key="10">
    <source>
        <dbReference type="PROSITE" id="PS50172"/>
    </source>
</evidence>
<evidence type="ECO:0000256" key="9">
    <source>
        <dbReference type="SAM" id="MobiDB-lite"/>
    </source>
</evidence>
<dbReference type="InterPro" id="IPR023214">
    <property type="entry name" value="HAD_sf"/>
</dbReference>
<keyword evidence="5" id="KW-0539">Nucleus</keyword>
<accession>A0A5N5TAZ1</accession>
<evidence type="ECO:0000256" key="5">
    <source>
        <dbReference type="ARBA" id="ARBA00023242"/>
    </source>
</evidence>
<evidence type="ECO:0000313" key="11">
    <source>
        <dbReference type="EMBL" id="KAB7503417.1"/>
    </source>
</evidence>
<dbReference type="EC" id="3.1.3.16" evidence="2"/>
<comment type="caution">
    <text evidence="11">The sequence shown here is derived from an EMBL/GenBank/DDBJ whole genome shotgun (WGS) entry which is preliminary data.</text>
</comment>
<evidence type="ECO:0000256" key="1">
    <source>
        <dbReference type="ARBA" id="ARBA00004123"/>
    </source>
</evidence>
<evidence type="ECO:0000256" key="7">
    <source>
        <dbReference type="ARBA" id="ARBA00047761"/>
    </source>
</evidence>
<feature type="compositionally biased region" description="Basic and acidic residues" evidence="9">
    <location>
        <begin position="91"/>
        <end position="128"/>
    </location>
</feature>
<feature type="compositionally biased region" description="Basic and acidic residues" evidence="9">
    <location>
        <begin position="137"/>
        <end position="154"/>
    </location>
</feature>
<dbReference type="PANTHER" id="PTHR23081">
    <property type="entry name" value="RNA POLYMERASE II CTD PHOSPHATASE"/>
    <property type="match status" value="1"/>
</dbReference>
<evidence type="ECO:0000313" key="12">
    <source>
        <dbReference type="Proteomes" id="UP000326759"/>
    </source>
</evidence>
<dbReference type="OrthoDB" id="10249888at2759"/>
<dbReference type="SUPFAM" id="SSF52113">
    <property type="entry name" value="BRCT domain"/>
    <property type="match status" value="1"/>
</dbReference>
<feature type="compositionally biased region" description="Basic and acidic residues" evidence="9">
    <location>
        <begin position="163"/>
        <end position="179"/>
    </location>
</feature>
<keyword evidence="12" id="KW-1185">Reference proteome</keyword>
<dbReference type="GO" id="GO:0005634">
    <property type="term" value="C:nucleus"/>
    <property type="evidence" value="ECO:0007669"/>
    <property type="project" value="UniProtKB-SubCell"/>
</dbReference>
<proteinExistence type="predicted"/>
<feature type="region of interest" description="Disordered" evidence="9">
    <location>
        <begin position="216"/>
        <end position="258"/>
    </location>
</feature>
<comment type="catalytic activity">
    <reaction evidence="7">
        <text>O-phospho-L-seryl-[protein] + H2O = L-seryl-[protein] + phosphate</text>
        <dbReference type="Rhea" id="RHEA:20629"/>
        <dbReference type="Rhea" id="RHEA-COMP:9863"/>
        <dbReference type="Rhea" id="RHEA-COMP:11604"/>
        <dbReference type="ChEBI" id="CHEBI:15377"/>
        <dbReference type="ChEBI" id="CHEBI:29999"/>
        <dbReference type="ChEBI" id="CHEBI:43474"/>
        <dbReference type="ChEBI" id="CHEBI:83421"/>
        <dbReference type="EC" id="3.1.3.16"/>
    </reaction>
</comment>
<comment type="subcellular location">
    <subcellularLocation>
        <location evidence="1">Nucleus</location>
    </subcellularLocation>
</comment>
<dbReference type="Gene3D" id="3.40.50.10190">
    <property type="entry name" value="BRCT domain"/>
    <property type="match status" value="1"/>
</dbReference>
<evidence type="ECO:0000256" key="6">
    <source>
        <dbReference type="ARBA" id="ARBA00040602"/>
    </source>
</evidence>
<dbReference type="Proteomes" id="UP000326759">
    <property type="component" value="Unassembled WGS sequence"/>
</dbReference>
<name>A0A5N5TAZ1_9CRUS</name>
<feature type="region of interest" description="Disordered" evidence="9">
    <location>
        <begin position="491"/>
        <end position="598"/>
    </location>
</feature>
<feature type="compositionally biased region" description="Basic and acidic residues" evidence="9">
    <location>
        <begin position="216"/>
        <end position="245"/>
    </location>
</feature>
<keyword evidence="3" id="KW-0378">Hydrolase</keyword>
<dbReference type="GO" id="GO:0008420">
    <property type="term" value="F:RNA polymerase II CTD heptapeptide repeat phosphatase activity"/>
    <property type="evidence" value="ECO:0007669"/>
    <property type="project" value="InterPro"/>
</dbReference>
<evidence type="ECO:0000256" key="2">
    <source>
        <dbReference type="ARBA" id="ARBA00013081"/>
    </source>
</evidence>
<feature type="compositionally biased region" description="Acidic residues" evidence="9">
    <location>
        <begin position="541"/>
        <end position="558"/>
    </location>
</feature>
<dbReference type="AlphaFoldDB" id="A0A5N5TAZ1"/>
<dbReference type="Pfam" id="PF00533">
    <property type="entry name" value="BRCT"/>
    <property type="match status" value="1"/>
</dbReference>
<protein>
    <recommendedName>
        <fullName evidence="6">RNA polymerase II subunit A C-terminal domain phosphatase</fullName>
        <ecNumber evidence="2">3.1.3.16</ecNumber>
    </recommendedName>
</protein>
<comment type="catalytic activity">
    <reaction evidence="8">
        <text>O-phospho-L-threonyl-[protein] + H2O = L-threonyl-[protein] + phosphate</text>
        <dbReference type="Rhea" id="RHEA:47004"/>
        <dbReference type="Rhea" id="RHEA-COMP:11060"/>
        <dbReference type="Rhea" id="RHEA-COMP:11605"/>
        <dbReference type="ChEBI" id="CHEBI:15377"/>
        <dbReference type="ChEBI" id="CHEBI:30013"/>
        <dbReference type="ChEBI" id="CHEBI:43474"/>
        <dbReference type="ChEBI" id="CHEBI:61977"/>
        <dbReference type="EC" id="3.1.3.16"/>
    </reaction>
</comment>
<dbReference type="FunFam" id="3.40.50.10190:FF:000007">
    <property type="entry name" value="RNA polymerase II subunit A C-terminal domain phosphatase"/>
    <property type="match status" value="1"/>
</dbReference>
<evidence type="ECO:0000256" key="8">
    <source>
        <dbReference type="ARBA" id="ARBA00048336"/>
    </source>
</evidence>
<evidence type="ECO:0000256" key="3">
    <source>
        <dbReference type="ARBA" id="ARBA00022801"/>
    </source>
</evidence>
<feature type="region of interest" description="Disordered" evidence="9">
    <location>
        <begin position="47"/>
        <end position="184"/>
    </location>
</feature>
<keyword evidence="4" id="KW-0904">Protein phosphatase</keyword>
<gene>
    <name evidence="11" type="primary">CTDP1</name>
    <name evidence="11" type="ORF">Anas_04860</name>
</gene>
<dbReference type="PANTHER" id="PTHR23081:SF36">
    <property type="entry name" value="RNA POLYMERASE II SUBUNIT A C-TERMINAL DOMAIN PHOSPHATASE"/>
    <property type="match status" value="1"/>
</dbReference>
<organism evidence="11 12">
    <name type="scientific">Armadillidium nasatum</name>
    <dbReference type="NCBI Taxonomy" id="96803"/>
    <lineage>
        <taxon>Eukaryota</taxon>
        <taxon>Metazoa</taxon>
        <taxon>Ecdysozoa</taxon>
        <taxon>Arthropoda</taxon>
        <taxon>Crustacea</taxon>
        <taxon>Multicrustacea</taxon>
        <taxon>Malacostraca</taxon>
        <taxon>Eumalacostraca</taxon>
        <taxon>Peracarida</taxon>
        <taxon>Isopoda</taxon>
        <taxon>Oniscidea</taxon>
        <taxon>Crinocheta</taxon>
        <taxon>Armadillidiidae</taxon>
        <taxon>Armadillidium</taxon>
    </lineage>
</organism>
<feature type="domain" description="BRCT" evidence="10">
    <location>
        <begin position="309"/>
        <end position="413"/>
    </location>
</feature>
<feature type="compositionally biased region" description="Acidic residues" evidence="9">
    <location>
        <begin position="574"/>
        <end position="584"/>
    </location>
</feature>
<reference evidence="11 12" key="1">
    <citation type="journal article" date="2019" name="PLoS Biol.">
        <title>Sex chromosomes control vertical transmission of feminizing Wolbachia symbionts in an isopod.</title>
        <authorList>
            <person name="Becking T."/>
            <person name="Chebbi M.A."/>
            <person name="Giraud I."/>
            <person name="Moumen B."/>
            <person name="Laverre T."/>
            <person name="Caubet Y."/>
            <person name="Peccoud J."/>
            <person name="Gilbert C."/>
            <person name="Cordaux R."/>
        </authorList>
    </citation>
    <scope>NUCLEOTIDE SEQUENCE [LARGE SCALE GENOMIC DNA]</scope>
    <source>
        <strain evidence="11">ANa2</strain>
        <tissue evidence="11">Whole body excluding digestive tract and cuticle</tissue>
    </source>
</reference>
<dbReference type="InterPro" id="IPR036420">
    <property type="entry name" value="BRCT_dom_sf"/>
</dbReference>
<evidence type="ECO:0000256" key="4">
    <source>
        <dbReference type="ARBA" id="ARBA00022912"/>
    </source>
</evidence>
<dbReference type="InterPro" id="IPR001357">
    <property type="entry name" value="BRCT_dom"/>
</dbReference>
<dbReference type="CDD" id="cd17729">
    <property type="entry name" value="BRCT_CTDP1"/>
    <property type="match status" value="1"/>
</dbReference>
<dbReference type="InterPro" id="IPR039189">
    <property type="entry name" value="Fcp1"/>
</dbReference>
<dbReference type="EMBL" id="SEYY01005205">
    <property type="protein sequence ID" value="KAB7503417.1"/>
    <property type="molecule type" value="Genomic_DNA"/>
</dbReference>
<dbReference type="SMART" id="SM00292">
    <property type="entry name" value="BRCT"/>
    <property type="match status" value="1"/>
</dbReference>
<sequence>MSKKANLSSLFPCGDNLVCIIDDRSDVWNFAPNVVQVMPYHFFQHTGDINAPPGLQKKENDNSSRGYDFSNLKDFSPNKDKEKYSEEEEDKEQKDTVSDENEGKTSEKVESDLHLEEKEKSSSEKCNAEDMGTNIKSDLHLEEEEKSRSEKCNAEDMGTNIKSDLHLEEEEKSKSEKCNAENMGTDIKELQEASEFEKGTETDDPDDITAIKTDVVPKETKENNDPCDKETIQNDSCHKETNKYDDPEDSAAVKNTDSDTLDVDDDDDYLLYLEDILKRLHAIFYKDYDQKLKMNKEELPDLKEIVPDSRKKVLSGCHLVLSCVVPQNTALIDSKVYHIATSLGATVSSKIIAKAKGKDHPDLNYTTHVVAANQHTEKVHQAKRLKNIKIVTPNWLWCCAERWEHVDERLFELTDEVEKTVIRNPPMHCFVNANKPRENVLKDKPVYHKPAVNVEKKEEEENVFRSLNPLAFMSDDETKSMENEVDDILSEEGDESQDHNVQDNESSNSEEDSFIENNTNEFIEEDDEDYGNKKKRKLTLEDDFDDDEVEEEEEEEELPSIRFRQGGYLSSEENGSDSGDDDDMNAYGDILERELMGD</sequence>
<dbReference type="PROSITE" id="PS50172">
    <property type="entry name" value="BRCT"/>
    <property type="match status" value="1"/>
</dbReference>